<evidence type="ECO:0000313" key="4">
    <source>
        <dbReference type="Proteomes" id="UP000249390"/>
    </source>
</evidence>
<proteinExistence type="predicted"/>
<feature type="region of interest" description="Disordered" evidence="1">
    <location>
        <begin position="43"/>
        <end position="88"/>
    </location>
</feature>
<gene>
    <name evidence="3" type="ORF">DM860_006601</name>
</gene>
<organism evidence="3 4">
    <name type="scientific">Cuscuta australis</name>
    <dbReference type="NCBI Taxonomy" id="267555"/>
    <lineage>
        <taxon>Eukaryota</taxon>
        <taxon>Viridiplantae</taxon>
        <taxon>Streptophyta</taxon>
        <taxon>Embryophyta</taxon>
        <taxon>Tracheophyta</taxon>
        <taxon>Spermatophyta</taxon>
        <taxon>Magnoliopsida</taxon>
        <taxon>eudicotyledons</taxon>
        <taxon>Gunneridae</taxon>
        <taxon>Pentapetalae</taxon>
        <taxon>asterids</taxon>
        <taxon>lamiids</taxon>
        <taxon>Solanales</taxon>
        <taxon>Convolvulaceae</taxon>
        <taxon>Cuscuteae</taxon>
        <taxon>Cuscuta</taxon>
        <taxon>Cuscuta subgen. Grammica</taxon>
        <taxon>Cuscuta sect. Cleistogrammica</taxon>
    </lineage>
</organism>
<evidence type="ECO:0000313" key="3">
    <source>
        <dbReference type="EMBL" id="RAL40531.1"/>
    </source>
</evidence>
<accession>A0A328D883</accession>
<comment type="caution">
    <text evidence="3">The sequence shown here is derived from an EMBL/GenBank/DDBJ whole genome shotgun (WGS) entry which is preliminary data.</text>
</comment>
<name>A0A328D883_9ASTE</name>
<evidence type="ECO:0000256" key="1">
    <source>
        <dbReference type="SAM" id="MobiDB-lite"/>
    </source>
</evidence>
<dbReference type="Proteomes" id="UP000249390">
    <property type="component" value="Unassembled WGS sequence"/>
</dbReference>
<feature type="chain" id="PRO_5016370877" description="K Homology domain-containing protein" evidence="2">
    <location>
        <begin position="33"/>
        <end position="445"/>
    </location>
</feature>
<sequence length="445" mass="51023">MIGLAQIFLSSRIYIQFVFSSYLLIMLKQIEAGNMDCDVEKKVGGGGEKRSGSPVVADPAASKKKHRSELVEESIVETETDEESQIDEEPMTRFPLLPDDEEEMKLLLQRMNEKRNLQRGLKWTVYRFMVHEDDKEKFISLVESLNKDYNKENNSLIEYFEGTPKCVMVAVEANTLDTKTVVGFSEIVDQFYGVSQNSNQDKVTARLLFFESEVIYLLNRRKIQRLAVSQHCNINIYTSGFPSCDIFENDMIVGVEGKHHDVCTTLVEMLSVVYDEFRYDKSRIHSMEMMMRDLPTSGLLHEVQVYGKSAPKMMASYEDGKEMMPIDYHFIGKPYIRVHFPLGYANLLTREEGKLINSIRGPLNAEFEVSLTYYGCDESMKFIIFGKSMCVARDALETFVKELRDMGDVQALELADIVENRGFISHGCFDLNGIWGSDDDDDCMW</sequence>
<keyword evidence="2" id="KW-0732">Signal</keyword>
<evidence type="ECO:0000256" key="2">
    <source>
        <dbReference type="SAM" id="SignalP"/>
    </source>
</evidence>
<protein>
    <recommendedName>
        <fullName evidence="5">K Homology domain-containing protein</fullName>
    </recommendedName>
</protein>
<keyword evidence="4" id="KW-1185">Reference proteome</keyword>
<feature type="compositionally biased region" description="Acidic residues" evidence="1">
    <location>
        <begin position="71"/>
        <end position="88"/>
    </location>
</feature>
<evidence type="ECO:0008006" key="5">
    <source>
        <dbReference type="Google" id="ProtNLM"/>
    </source>
</evidence>
<reference evidence="3 4" key="1">
    <citation type="submission" date="2018-06" db="EMBL/GenBank/DDBJ databases">
        <title>The Genome of Cuscuta australis (Dodder) Provides Insight into the Evolution of Plant Parasitism.</title>
        <authorList>
            <person name="Liu H."/>
        </authorList>
    </citation>
    <scope>NUCLEOTIDE SEQUENCE [LARGE SCALE GENOMIC DNA]</scope>
    <source>
        <strain evidence="4">cv. Yunnan</strain>
        <tissue evidence="3">Vines</tissue>
    </source>
</reference>
<dbReference type="AlphaFoldDB" id="A0A328D883"/>
<feature type="signal peptide" evidence="2">
    <location>
        <begin position="1"/>
        <end position="32"/>
    </location>
</feature>
<dbReference type="EMBL" id="NQVE01000194">
    <property type="protein sequence ID" value="RAL40531.1"/>
    <property type="molecule type" value="Genomic_DNA"/>
</dbReference>